<accession>K5VV49</accession>
<dbReference type="KEGG" id="pco:PHACADRAFT_104496"/>
<sequence>MEKGCIAVAMVQRKVTVVHASRSHKRGDAWIDVHTFTPLGNRVFLPSTVPEARISSLDILSIFPTADKIGVSGGMLELPPKAYSEFIELSSRMQEKYEQLFSTMAASGKVRRR</sequence>
<dbReference type="InParanoid" id="K5VV49"/>
<reference evidence="1 2" key="1">
    <citation type="journal article" date="2012" name="BMC Genomics">
        <title>Comparative genomics of the white-rot fungi, Phanerochaete carnosa and P. chrysosporium, to elucidate the genetic basis of the distinct wood types they colonize.</title>
        <authorList>
            <person name="Suzuki H."/>
            <person name="MacDonald J."/>
            <person name="Syed K."/>
            <person name="Salamov A."/>
            <person name="Hori C."/>
            <person name="Aerts A."/>
            <person name="Henrissat B."/>
            <person name="Wiebenga A."/>
            <person name="vanKuyk P.A."/>
            <person name="Barry K."/>
            <person name="Lindquist E."/>
            <person name="LaButti K."/>
            <person name="Lapidus A."/>
            <person name="Lucas S."/>
            <person name="Coutinho P."/>
            <person name="Gong Y."/>
            <person name="Samejima M."/>
            <person name="Mahadevan R."/>
            <person name="Abou-Zaid M."/>
            <person name="de Vries R.P."/>
            <person name="Igarashi K."/>
            <person name="Yadav J.S."/>
            <person name="Grigoriev I.V."/>
            <person name="Master E.R."/>
        </authorList>
    </citation>
    <scope>NUCLEOTIDE SEQUENCE [LARGE SCALE GENOMIC DNA]</scope>
    <source>
        <strain evidence="1 2">HHB-10118-sp</strain>
    </source>
</reference>
<dbReference type="HOGENOM" id="CLU_166304_0_0_1"/>
<gene>
    <name evidence="1" type="ORF">PHACADRAFT_104496</name>
</gene>
<proteinExistence type="predicted"/>
<name>K5VV49_PHACS</name>
<dbReference type="OrthoDB" id="3212455at2759"/>
<evidence type="ECO:0000313" key="1">
    <source>
        <dbReference type="EMBL" id="EKM50444.1"/>
    </source>
</evidence>
<dbReference type="Proteomes" id="UP000008370">
    <property type="component" value="Unassembled WGS sequence"/>
</dbReference>
<keyword evidence="2" id="KW-1185">Reference proteome</keyword>
<protein>
    <submittedName>
        <fullName evidence="1">Uncharacterized protein</fullName>
    </submittedName>
</protein>
<evidence type="ECO:0000313" key="2">
    <source>
        <dbReference type="Proteomes" id="UP000008370"/>
    </source>
</evidence>
<dbReference type="GeneID" id="18907315"/>
<dbReference type="AlphaFoldDB" id="K5VV49"/>
<organism evidence="1 2">
    <name type="scientific">Phanerochaete carnosa (strain HHB-10118-sp)</name>
    <name type="common">White-rot fungus</name>
    <name type="synonym">Peniophora carnosa</name>
    <dbReference type="NCBI Taxonomy" id="650164"/>
    <lineage>
        <taxon>Eukaryota</taxon>
        <taxon>Fungi</taxon>
        <taxon>Dikarya</taxon>
        <taxon>Basidiomycota</taxon>
        <taxon>Agaricomycotina</taxon>
        <taxon>Agaricomycetes</taxon>
        <taxon>Polyporales</taxon>
        <taxon>Phanerochaetaceae</taxon>
        <taxon>Phanerochaete</taxon>
    </lineage>
</organism>
<dbReference type="RefSeq" id="XP_007400716.1">
    <property type="nucleotide sequence ID" value="XM_007400654.1"/>
</dbReference>
<dbReference type="EMBL" id="JH930478">
    <property type="protein sequence ID" value="EKM50444.1"/>
    <property type="molecule type" value="Genomic_DNA"/>
</dbReference>